<dbReference type="KEGG" id="uam:UABAM_02783"/>
<reference evidence="2 3" key="1">
    <citation type="submission" date="2019-08" db="EMBL/GenBank/DDBJ databases">
        <title>Complete genome sequence of Candidatus Uab amorphum.</title>
        <authorList>
            <person name="Shiratori T."/>
            <person name="Suzuki S."/>
            <person name="Kakizawa Y."/>
            <person name="Ishida K."/>
        </authorList>
    </citation>
    <scope>NUCLEOTIDE SEQUENCE [LARGE SCALE GENOMIC DNA]</scope>
    <source>
        <strain evidence="2 3">SRT547</strain>
    </source>
</reference>
<dbReference type="Gene3D" id="3.60.21.10">
    <property type="match status" value="1"/>
</dbReference>
<dbReference type="InterPro" id="IPR004843">
    <property type="entry name" value="Calcineurin-like_PHP"/>
</dbReference>
<dbReference type="InterPro" id="IPR051158">
    <property type="entry name" value="Metallophosphoesterase_sf"/>
</dbReference>
<feature type="domain" description="Calcineurin-like phosphoesterase" evidence="1">
    <location>
        <begin position="1"/>
        <end position="177"/>
    </location>
</feature>
<dbReference type="PANTHER" id="PTHR31302">
    <property type="entry name" value="TRANSMEMBRANE PROTEIN WITH METALLOPHOSPHOESTERASE DOMAIN-RELATED"/>
    <property type="match status" value="1"/>
</dbReference>
<dbReference type="GO" id="GO:0016787">
    <property type="term" value="F:hydrolase activity"/>
    <property type="evidence" value="ECO:0007669"/>
    <property type="project" value="InterPro"/>
</dbReference>
<evidence type="ECO:0000259" key="1">
    <source>
        <dbReference type="Pfam" id="PF00149"/>
    </source>
</evidence>
<dbReference type="Proteomes" id="UP000326354">
    <property type="component" value="Chromosome"/>
</dbReference>
<dbReference type="SUPFAM" id="SSF56300">
    <property type="entry name" value="Metallo-dependent phosphatases"/>
    <property type="match status" value="1"/>
</dbReference>
<name>A0A5S9F3R9_UABAM</name>
<accession>A0A5S9F3R9</accession>
<dbReference type="EMBL" id="AP019860">
    <property type="protein sequence ID" value="BBM84423.1"/>
    <property type="molecule type" value="Genomic_DNA"/>
</dbReference>
<keyword evidence="3" id="KW-1185">Reference proteome</keyword>
<dbReference type="Pfam" id="PF00149">
    <property type="entry name" value="Metallophos"/>
    <property type="match status" value="1"/>
</dbReference>
<dbReference type="RefSeq" id="WP_173013312.1">
    <property type="nucleotide sequence ID" value="NZ_JAZFBD010000027.1"/>
</dbReference>
<dbReference type="InterPro" id="IPR029052">
    <property type="entry name" value="Metallo-depent_PP-like"/>
</dbReference>
<dbReference type="PANTHER" id="PTHR31302:SF0">
    <property type="entry name" value="TRANSMEMBRANE PROTEIN WITH METALLOPHOSPHOESTERASE DOMAIN"/>
    <property type="match status" value="1"/>
</dbReference>
<proteinExistence type="predicted"/>
<protein>
    <submittedName>
        <fullName evidence="2">3',5'-cyclic adenosine monophosphatephosphodiesterase CpdA</fullName>
    </submittedName>
</protein>
<gene>
    <name evidence="2" type="ORF">UABAM_02783</name>
</gene>
<evidence type="ECO:0000313" key="2">
    <source>
        <dbReference type="EMBL" id="BBM84423.1"/>
    </source>
</evidence>
<dbReference type="AlphaFoldDB" id="A0A5S9F3R9"/>
<organism evidence="2 3">
    <name type="scientific">Uabimicrobium amorphum</name>
    <dbReference type="NCBI Taxonomy" id="2596890"/>
    <lineage>
        <taxon>Bacteria</taxon>
        <taxon>Pseudomonadati</taxon>
        <taxon>Planctomycetota</taxon>
        <taxon>Candidatus Uabimicrobiia</taxon>
        <taxon>Candidatus Uabimicrobiales</taxon>
        <taxon>Candidatus Uabimicrobiaceae</taxon>
        <taxon>Candidatus Uabimicrobium</taxon>
    </lineage>
</organism>
<sequence length="216" mass="25239">MRFIAFADTHTSLFRHRKIVQHAKNHKVDFLVCVGDFTLYCNYWKESLDELAKAQIKMIFIPGNHEYQPRIIEEIEKYPFVVNIHQKVYTFNKIIFMGLGAQDYPHEKNHIKDVALRKKAKWQISIAKYPSVLLSHVPPKNTQTAKNLQRDGGSKRTYQWVCDIQPSLVLCGHIHRPAARIDKIYTSSIYNVACQCHLFEMSSSSVYWLKELSLDK</sequence>
<evidence type="ECO:0000313" key="3">
    <source>
        <dbReference type="Proteomes" id="UP000326354"/>
    </source>
</evidence>